<dbReference type="AlphaFoldDB" id="A0A0H3N1G4"/>
<name>A0A0H3N1G4_STRS4</name>
<dbReference type="RefSeq" id="WP_011921670.1">
    <property type="nucleotide sequence ID" value="NC_012926.1"/>
</dbReference>
<dbReference type="PATRIC" id="fig|568814.3.peg.71"/>
<feature type="domain" description="N-acetyltransferase" evidence="1">
    <location>
        <begin position="114"/>
        <end position="248"/>
    </location>
</feature>
<gene>
    <name evidence="2" type="ordered locus">SSUBM407_0044</name>
</gene>
<dbReference type="Proteomes" id="UP000009077">
    <property type="component" value="Chromosome"/>
</dbReference>
<evidence type="ECO:0000313" key="2">
    <source>
        <dbReference type="EMBL" id="CAZ54876.1"/>
    </source>
</evidence>
<dbReference type="EMBL" id="FM252032">
    <property type="protein sequence ID" value="CAZ54876.1"/>
    <property type="molecule type" value="Genomic_DNA"/>
</dbReference>
<accession>A0A0H3N1G4</accession>
<dbReference type="SUPFAM" id="SSF55729">
    <property type="entry name" value="Acyl-CoA N-acyltransferases (Nat)"/>
    <property type="match status" value="1"/>
</dbReference>
<protein>
    <submittedName>
        <fullName evidence="2">Acetyltransferase (GNAT) family protein</fullName>
    </submittedName>
</protein>
<dbReference type="GO" id="GO:0016747">
    <property type="term" value="F:acyltransferase activity, transferring groups other than amino-acyl groups"/>
    <property type="evidence" value="ECO:0007669"/>
    <property type="project" value="InterPro"/>
</dbReference>
<dbReference type="InterPro" id="IPR000182">
    <property type="entry name" value="GNAT_dom"/>
</dbReference>
<dbReference type="PROSITE" id="PS51186">
    <property type="entry name" value="GNAT"/>
    <property type="match status" value="1"/>
</dbReference>
<dbReference type="KEGG" id="ssb:SSUBM407_0044"/>
<keyword evidence="3" id="KW-1185">Reference proteome</keyword>
<organism evidence="2 3">
    <name type="scientific">Streptococcus suis (strain BM407)</name>
    <dbReference type="NCBI Taxonomy" id="568814"/>
    <lineage>
        <taxon>Bacteria</taxon>
        <taxon>Bacillati</taxon>
        <taxon>Bacillota</taxon>
        <taxon>Bacilli</taxon>
        <taxon>Lactobacillales</taxon>
        <taxon>Streptococcaceae</taxon>
        <taxon>Streptococcus</taxon>
    </lineage>
</organism>
<dbReference type="Gene3D" id="3.40.630.110">
    <property type="entry name" value="GNAT acetyltransferase-like"/>
    <property type="match status" value="1"/>
</dbReference>
<dbReference type="HOGENOM" id="CLU_074296_2_0_9"/>
<dbReference type="PANTHER" id="PTHR31143:SF2">
    <property type="entry name" value="FR47-LIKE DOMAIN-CONTAINING PROTEIN-RELATED"/>
    <property type="match status" value="1"/>
</dbReference>
<reference evidence="2 3" key="1">
    <citation type="journal article" date="2009" name="PLoS ONE">
        <title>Rapid evolution of virulence and drug resistance in the emerging zoonotic pathogen Streptococcus suis.</title>
        <authorList>
            <person name="Holden M.T.G."/>
            <person name="Hauser H."/>
            <person name="Sanders M."/>
            <person name="Ngo T.H."/>
            <person name="Cherevach I."/>
            <person name="Cronin A."/>
            <person name="Goodhead I."/>
            <person name="Mungall K."/>
            <person name="Quail M.A."/>
            <person name="Price C."/>
            <person name="Rabbinowitsch E."/>
            <person name="Sharp S."/>
            <person name="Croucher N.J."/>
            <person name="Chieu T.B."/>
            <person name="Mai N.T.H."/>
            <person name="Diep T.S."/>
            <person name="Chinh N.T."/>
            <person name="Kehoe M."/>
            <person name="Leigh J.A."/>
            <person name="Ward P.N."/>
            <person name="Dowson C.G."/>
            <person name="Whatmore A.M."/>
            <person name="Chanter N."/>
            <person name="Iversen P."/>
            <person name="Gottschalk M."/>
            <person name="Slater J.D."/>
            <person name="Smith H.E."/>
            <person name="Spratt B.G."/>
            <person name="Xu J."/>
            <person name="Ye C."/>
            <person name="Bentley S."/>
            <person name="Barrell B.G."/>
            <person name="Schultsz C."/>
            <person name="Maskell D.J."/>
            <person name="Parkhill J."/>
        </authorList>
    </citation>
    <scope>NUCLEOTIDE SEQUENCE [LARGE SCALE GENOMIC DNA]</scope>
    <source>
        <strain evidence="2 3">BM407</strain>
    </source>
</reference>
<evidence type="ECO:0000259" key="1">
    <source>
        <dbReference type="PROSITE" id="PS51186"/>
    </source>
</evidence>
<evidence type="ECO:0000313" key="3">
    <source>
        <dbReference type="Proteomes" id="UP000009077"/>
    </source>
</evidence>
<dbReference type="Pfam" id="PF12746">
    <property type="entry name" value="GNAT_acetyltran"/>
    <property type="match status" value="1"/>
</dbReference>
<sequence>MAEQMRQAARLFGDWPETIIWTCLEGVMGDIYVDDSQLPQSALALYGRQSFFGFLAGQPHRDLLKICEGKDMILVPQNQNWSDLIEGTYGDGIRSFTRYATKKDTEFDLGHLQKLVDDLPESFDMKRIDRNLYEACLVEEWSRDLVGNYIDVEQFLDLGLGYVILHKGQVVSGASSYASYSAGIEIEVDTREDYRGLGLAKACAAQLILACLDRGLYPSWDAHTLTSLKLAEKLGYQLDKPYQAYEWR</sequence>
<dbReference type="InterPro" id="IPR016181">
    <property type="entry name" value="Acyl_CoA_acyltransferase"/>
</dbReference>
<dbReference type="InterPro" id="IPR027365">
    <property type="entry name" value="GNAT_acetyltra_YdfB-like"/>
</dbReference>
<dbReference type="Gene3D" id="3.40.630.30">
    <property type="match status" value="1"/>
</dbReference>
<proteinExistence type="predicted"/>
<dbReference type="PANTHER" id="PTHR31143">
    <property type="match status" value="1"/>
</dbReference>
<dbReference type="GeneID" id="8153306"/>
<dbReference type="InterPro" id="IPR042573">
    <property type="entry name" value="GNAT_acetyltra_N"/>
</dbReference>